<dbReference type="EMBL" id="LAZR01005273">
    <property type="protein sequence ID" value="KKN01332.1"/>
    <property type="molecule type" value="Genomic_DNA"/>
</dbReference>
<dbReference type="AlphaFoldDB" id="A0A0F9MPK1"/>
<reference evidence="1" key="1">
    <citation type="journal article" date="2015" name="Nature">
        <title>Complex archaea that bridge the gap between prokaryotes and eukaryotes.</title>
        <authorList>
            <person name="Spang A."/>
            <person name="Saw J.H."/>
            <person name="Jorgensen S.L."/>
            <person name="Zaremba-Niedzwiedzka K."/>
            <person name="Martijn J."/>
            <person name="Lind A.E."/>
            <person name="van Eijk R."/>
            <person name="Schleper C."/>
            <person name="Guy L."/>
            <person name="Ettema T.J."/>
        </authorList>
    </citation>
    <scope>NUCLEOTIDE SEQUENCE</scope>
</reference>
<organism evidence="1">
    <name type="scientific">marine sediment metagenome</name>
    <dbReference type="NCBI Taxonomy" id="412755"/>
    <lineage>
        <taxon>unclassified sequences</taxon>
        <taxon>metagenomes</taxon>
        <taxon>ecological metagenomes</taxon>
    </lineage>
</organism>
<protein>
    <recommendedName>
        <fullName evidence="2">YitH acetyltransferase (GNAT) domain-containing protein</fullName>
    </recommendedName>
</protein>
<evidence type="ECO:0000313" key="1">
    <source>
        <dbReference type="EMBL" id="KKN01332.1"/>
    </source>
</evidence>
<accession>A0A0F9MPK1</accession>
<name>A0A0F9MPK1_9ZZZZ</name>
<evidence type="ECO:0008006" key="2">
    <source>
        <dbReference type="Google" id="ProtNLM"/>
    </source>
</evidence>
<proteinExistence type="predicted"/>
<gene>
    <name evidence="1" type="ORF">LCGC14_1128780</name>
</gene>
<comment type="caution">
    <text evidence="1">The sequence shown here is derived from an EMBL/GenBank/DDBJ whole genome shotgun (WGS) entry which is preliminary data.</text>
</comment>
<sequence>MSEIKIVKFSTEDFQRITGSNDMIDAARLNQTAGPCYTAIQGNKVLGCGGVRILGVGEVWAMNSEKAKGMKLSLLRETREWLEVIMRNHALQRLWSEAPIPCNQNFIEHLKFTKIQAYLRG</sequence>